<evidence type="ECO:0000313" key="3">
    <source>
        <dbReference type="EMBL" id="KAL2533887.1"/>
    </source>
</evidence>
<evidence type="ECO:0000256" key="2">
    <source>
        <dbReference type="ARBA" id="ARBA00023306"/>
    </source>
</evidence>
<comment type="caution">
    <text evidence="3">The sequence shown here is derived from an EMBL/GenBank/DDBJ whole genome shotgun (WGS) entry which is preliminary data.</text>
</comment>
<proteinExistence type="predicted"/>
<keyword evidence="1 3" id="KW-0649">Protein kinase inhibitor</keyword>
<protein>
    <submittedName>
        <fullName evidence="3">Cyclin-dependent protein kinase inhibitor SMR1</fullName>
    </submittedName>
</protein>
<organism evidence="3 4">
    <name type="scientific">Abeliophyllum distichum</name>
    <dbReference type="NCBI Taxonomy" id="126358"/>
    <lineage>
        <taxon>Eukaryota</taxon>
        <taxon>Viridiplantae</taxon>
        <taxon>Streptophyta</taxon>
        <taxon>Embryophyta</taxon>
        <taxon>Tracheophyta</taxon>
        <taxon>Spermatophyta</taxon>
        <taxon>Magnoliopsida</taxon>
        <taxon>eudicotyledons</taxon>
        <taxon>Gunneridae</taxon>
        <taxon>Pentapetalae</taxon>
        <taxon>asterids</taxon>
        <taxon>lamiids</taxon>
        <taxon>Lamiales</taxon>
        <taxon>Oleaceae</taxon>
        <taxon>Forsythieae</taxon>
        <taxon>Abeliophyllum</taxon>
    </lineage>
</organism>
<evidence type="ECO:0000256" key="1">
    <source>
        <dbReference type="ARBA" id="ARBA00023013"/>
    </source>
</evidence>
<evidence type="ECO:0000313" key="4">
    <source>
        <dbReference type="Proteomes" id="UP001604336"/>
    </source>
</evidence>
<dbReference type="PANTHER" id="PTHR33142">
    <property type="entry name" value="CYCLIN-DEPENDENT PROTEIN KINASE INHIBITOR SMR13"/>
    <property type="match status" value="1"/>
</dbReference>
<accession>A0ABD1V9I2</accession>
<dbReference type="EMBL" id="JBFOLK010000002">
    <property type="protein sequence ID" value="KAL2533887.1"/>
    <property type="molecule type" value="Genomic_DNA"/>
</dbReference>
<dbReference type="GO" id="GO:0004860">
    <property type="term" value="F:protein kinase inhibitor activity"/>
    <property type="evidence" value="ECO:0007669"/>
    <property type="project" value="UniProtKB-KW"/>
</dbReference>
<dbReference type="AlphaFoldDB" id="A0ABD1V9I2"/>
<keyword evidence="2" id="KW-0131">Cell cycle</keyword>
<dbReference type="InterPro" id="IPR040389">
    <property type="entry name" value="SMR"/>
</dbReference>
<reference evidence="4" key="1">
    <citation type="submission" date="2024-07" db="EMBL/GenBank/DDBJ databases">
        <title>Two chromosome-level genome assemblies of Korean endemic species Abeliophyllum distichum and Forsythia ovata (Oleaceae).</title>
        <authorList>
            <person name="Jang H."/>
        </authorList>
    </citation>
    <scope>NUCLEOTIDE SEQUENCE [LARGE SCALE GENOMIC DNA]</scope>
</reference>
<sequence>MSRGQEFRQDLLEIRFPMMKIKTDITDDDHDESGIIQSRINGEDSEEYCQTPKSRECMIAKVLSCPPAPRKPKPSCKRKLHYEMVSREETESLFRMFEANINGATTKKRCLV</sequence>
<dbReference type="PANTHER" id="PTHR33142:SF89">
    <property type="entry name" value="CYCLIN-DEPENDENT PROTEIN KINASE INHIBITOR SMR2"/>
    <property type="match status" value="1"/>
</dbReference>
<dbReference type="Proteomes" id="UP001604336">
    <property type="component" value="Unassembled WGS sequence"/>
</dbReference>
<gene>
    <name evidence="3" type="ORF">Adt_07238</name>
</gene>
<keyword evidence="4" id="KW-1185">Reference proteome</keyword>
<name>A0ABD1V9I2_9LAMI</name>